<dbReference type="InterPro" id="IPR025452">
    <property type="entry name" value="DUF4218"/>
</dbReference>
<gene>
    <name evidence="5" type="primary">LOC120278500</name>
</gene>
<feature type="domain" description="DUF4216" evidence="2">
    <location>
        <begin position="498"/>
        <end position="551"/>
    </location>
</feature>
<evidence type="ECO:0000313" key="5">
    <source>
        <dbReference type="RefSeq" id="XP_039141219.1"/>
    </source>
</evidence>
<protein>
    <submittedName>
        <fullName evidence="5">Uncharacterized protein LOC120278500</fullName>
    </submittedName>
</protein>
<accession>A0AB40CPD2</accession>
<dbReference type="GeneID" id="120278500"/>
<evidence type="ECO:0000259" key="2">
    <source>
        <dbReference type="Pfam" id="PF13952"/>
    </source>
</evidence>
<organism evidence="4 5">
    <name type="scientific">Dioscorea cayennensis subsp. rotundata</name>
    <name type="common">White Guinea yam</name>
    <name type="synonym">Dioscorea rotundata</name>
    <dbReference type="NCBI Taxonomy" id="55577"/>
    <lineage>
        <taxon>Eukaryota</taxon>
        <taxon>Viridiplantae</taxon>
        <taxon>Streptophyta</taxon>
        <taxon>Embryophyta</taxon>
        <taxon>Tracheophyta</taxon>
        <taxon>Spermatophyta</taxon>
        <taxon>Magnoliopsida</taxon>
        <taxon>Liliopsida</taxon>
        <taxon>Dioscoreales</taxon>
        <taxon>Dioscoreaceae</taxon>
        <taxon>Dioscorea</taxon>
    </lineage>
</organism>
<dbReference type="Pfam" id="PF13960">
    <property type="entry name" value="DUF4218"/>
    <property type="match status" value="1"/>
</dbReference>
<dbReference type="PANTHER" id="PTHR48258">
    <property type="entry name" value="DUF4218 DOMAIN-CONTAINING PROTEIN-RELATED"/>
    <property type="match status" value="1"/>
</dbReference>
<proteinExistence type="predicted"/>
<dbReference type="InterPro" id="IPR004242">
    <property type="entry name" value="Transposase_21"/>
</dbReference>
<feature type="region of interest" description="Disordered" evidence="1">
    <location>
        <begin position="561"/>
        <end position="612"/>
    </location>
</feature>
<evidence type="ECO:0000259" key="3">
    <source>
        <dbReference type="Pfam" id="PF13960"/>
    </source>
</evidence>
<name>A0AB40CPD2_DIOCR</name>
<evidence type="ECO:0000313" key="4">
    <source>
        <dbReference type="Proteomes" id="UP001515500"/>
    </source>
</evidence>
<dbReference type="Pfam" id="PF02992">
    <property type="entry name" value="Transposase_21"/>
    <property type="match status" value="1"/>
</dbReference>
<dbReference type="AlphaFoldDB" id="A0AB40CPD2"/>
<feature type="compositionally biased region" description="Acidic residues" evidence="1">
    <location>
        <begin position="566"/>
        <end position="595"/>
    </location>
</feature>
<dbReference type="Proteomes" id="UP001515500">
    <property type="component" value="Chromosome 16"/>
</dbReference>
<sequence length="612" mass="71787">MTWHAYNKSNDGVLRHPVDGEAWQHFNLTHESFAMEPRNVRLGLCADGFNPFGPASKPYSVWLDLVWVEYSWKIILSILHGTYKVFYIKSCTERVPGYGDNHHWVKKSIFWKLTYWHTNLIRHNLDVMHIERNVFDNIFNTVMDVKGKINDNIKARKDLELYCRRPQLHLIESNGRTFKPKASYCLSKEQKKCICAWVKQLRLPDGFASNIAHYVNEAQSQLYGMKSHDCHVFMQRLLQIAYRGLLPNSIWDVITELSHFFRDICSTEIHIDHMLLLEENIIKTICKMEKIFPPWFFDSMEHLPIHLPYEAKVGRPVQYRWMYPFERFLHHIKKKVKILACVEGSICEAYVIEEISFFCSSYFEPNVETNLNCVPRNDDGGDMEPMGRLSIFTHPGRFLGAKPLFRYLKVDEYYAAELYILMNCTEVTPYIDIFDEMVKGDSPYIREAELEKVRNTRFAQWFKNYIHRDEIDDRLIEISYGLARRVQCYKGYFVNDVIELEYFGAGNRVVLFKCQWFDTDKGVRVHPTHGLIEIKHTSLLRSEELDDPAVLVDGEFEEVNPSIMVDDGEDGQEDGNDGLEEEDEYSDDSDDDKATEDELQHEDNEFASSDDD</sequence>
<dbReference type="PANTHER" id="PTHR48258:SF3">
    <property type="entry name" value="FK506-BINDING PROTEIN 4-LIKE ISOFORM X1"/>
    <property type="match status" value="1"/>
</dbReference>
<dbReference type="InterPro" id="IPR025312">
    <property type="entry name" value="DUF4216"/>
</dbReference>
<evidence type="ECO:0000256" key="1">
    <source>
        <dbReference type="SAM" id="MobiDB-lite"/>
    </source>
</evidence>
<feature type="domain" description="DUF4218" evidence="3">
    <location>
        <begin position="264"/>
        <end position="377"/>
    </location>
</feature>
<dbReference type="Pfam" id="PF13952">
    <property type="entry name" value="DUF4216"/>
    <property type="match status" value="1"/>
</dbReference>
<dbReference type="RefSeq" id="XP_039141219.1">
    <property type="nucleotide sequence ID" value="XM_039285285.1"/>
</dbReference>
<keyword evidence="4" id="KW-1185">Reference proteome</keyword>
<reference evidence="5" key="1">
    <citation type="submission" date="2025-08" db="UniProtKB">
        <authorList>
            <consortium name="RefSeq"/>
        </authorList>
    </citation>
    <scope>IDENTIFICATION</scope>
</reference>